<dbReference type="Proteomes" id="UP001500957">
    <property type="component" value="Unassembled WGS sequence"/>
</dbReference>
<accession>A0ABN1H9N9</accession>
<proteinExistence type="predicted"/>
<dbReference type="InterPro" id="IPR023375">
    <property type="entry name" value="ADC_dom_sf"/>
</dbReference>
<dbReference type="Pfam" id="PF06314">
    <property type="entry name" value="ADC"/>
    <property type="match status" value="1"/>
</dbReference>
<organism evidence="1 2">
    <name type="scientific">Sporichthya brevicatena</name>
    <dbReference type="NCBI Taxonomy" id="171442"/>
    <lineage>
        <taxon>Bacteria</taxon>
        <taxon>Bacillati</taxon>
        <taxon>Actinomycetota</taxon>
        <taxon>Actinomycetes</taxon>
        <taxon>Sporichthyales</taxon>
        <taxon>Sporichthyaceae</taxon>
        <taxon>Sporichthya</taxon>
    </lineage>
</organism>
<comment type="caution">
    <text evidence="1">The sequence shown here is derived from an EMBL/GenBank/DDBJ whole genome shotgun (WGS) entry which is preliminary data.</text>
</comment>
<keyword evidence="2" id="KW-1185">Reference proteome</keyword>
<dbReference type="SUPFAM" id="SSF160104">
    <property type="entry name" value="Acetoacetate decarboxylase-like"/>
    <property type="match status" value="1"/>
</dbReference>
<evidence type="ECO:0000313" key="2">
    <source>
        <dbReference type="Proteomes" id="UP001500957"/>
    </source>
</evidence>
<dbReference type="InterPro" id="IPR010451">
    <property type="entry name" value="Acetoacetate_decarboxylase"/>
</dbReference>
<gene>
    <name evidence="1" type="ORF">GCM10009547_43310</name>
</gene>
<dbReference type="RefSeq" id="WP_344608718.1">
    <property type="nucleotide sequence ID" value="NZ_BAAAHE010000047.1"/>
</dbReference>
<dbReference type="EMBL" id="BAAAHE010000047">
    <property type="protein sequence ID" value="GAA0634582.1"/>
    <property type="molecule type" value="Genomic_DNA"/>
</dbReference>
<reference evidence="1 2" key="1">
    <citation type="journal article" date="2019" name="Int. J. Syst. Evol. Microbiol.">
        <title>The Global Catalogue of Microorganisms (GCM) 10K type strain sequencing project: providing services to taxonomists for standard genome sequencing and annotation.</title>
        <authorList>
            <consortium name="The Broad Institute Genomics Platform"/>
            <consortium name="The Broad Institute Genome Sequencing Center for Infectious Disease"/>
            <person name="Wu L."/>
            <person name="Ma J."/>
        </authorList>
    </citation>
    <scope>NUCLEOTIDE SEQUENCE [LARGE SCALE GENOMIC DNA]</scope>
    <source>
        <strain evidence="1 2">JCM 10671</strain>
    </source>
</reference>
<name>A0ABN1H9N9_9ACTN</name>
<evidence type="ECO:0000313" key="1">
    <source>
        <dbReference type="EMBL" id="GAA0634582.1"/>
    </source>
</evidence>
<sequence>MAKQEAPGVWQLAEGRLTMPVRIRRASLLGAAYLCSAERAAELLVGTRLRPVSFRGRAVSTVLAVVYSDGDLGVYDEVGVGLLVRGPDRTLGMHQVHLPVNATFTMEAGRDIWGLPKWMADIDIAVERPLAKVRVADGGEHALTVSVPVPRFPAPVPFAVPIRTWGINPNDVNGELFRAPIRIRLRGLRVGSGRANVLTGTHSMGRAAAELGVGSRPLMVMYSPHVSIVLGESKSYA</sequence>
<protein>
    <submittedName>
        <fullName evidence="1">Acetoacetate decarboxylase family protein</fullName>
    </submittedName>
</protein>
<dbReference type="Gene3D" id="2.40.400.10">
    <property type="entry name" value="Acetoacetate decarboxylase-like"/>
    <property type="match status" value="1"/>
</dbReference>